<dbReference type="GeneID" id="112905647"/>
<accession>A0A7F5RE40</accession>
<evidence type="ECO:0000313" key="2">
    <source>
        <dbReference type="Proteomes" id="UP000192223"/>
    </source>
</evidence>
<dbReference type="KEGG" id="apln:112905647"/>
<feature type="compositionally biased region" description="Pro residues" evidence="1">
    <location>
        <begin position="1"/>
        <end position="46"/>
    </location>
</feature>
<proteinExistence type="predicted"/>
<reference evidence="3" key="1">
    <citation type="submission" date="2025-08" db="UniProtKB">
        <authorList>
            <consortium name="RefSeq"/>
        </authorList>
    </citation>
    <scope>IDENTIFICATION</scope>
    <source>
        <tissue evidence="3">Entire body</tissue>
    </source>
</reference>
<protein>
    <submittedName>
        <fullName evidence="3">Proline-rich receptor-like protein kinase PERK2</fullName>
    </submittedName>
</protein>
<keyword evidence="2" id="KW-1185">Reference proteome</keyword>
<evidence type="ECO:0000256" key="1">
    <source>
        <dbReference type="SAM" id="MobiDB-lite"/>
    </source>
</evidence>
<sequence>MLPMFPPEYFPQAPPPEYPQLLPLPPTPIPQPLPPPPVLPLPPPENFPVQAPLPSFQLPPVQTQIPSPVPPPYPLPSVGEQLPRCTSCSSQPAPCPSCAAKAQNVQPPQQISSVLPQLSLQSLPRCSSCSGAAAPCSSCAAKAQASALPSNPLQTSSQLQSGLPRCSSCAGSLTPCRSCASKAQANPGDFSSLTDYSYCPVAYPDGNFIPADAVSQQLAYKARQEEKIKIEGEIAYGFKTLPIELDQIVPSKERYPEEALFQFNGQVMEFLPEKLVLSKAFDPYKGSEVLVAAKVPTPTKKLSLPEIGFGPVIVEPSPYIKKD</sequence>
<dbReference type="AlphaFoldDB" id="A0A7F5RE40"/>
<dbReference type="RefSeq" id="XP_025834237.1">
    <property type="nucleotide sequence ID" value="XM_025978452.1"/>
</dbReference>
<dbReference type="Proteomes" id="UP000192223">
    <property type="component" value="Unplaced"/>
</dbReference>
<dbReference type="InParanoid" id="A0A7F5RE40"/>
<gene>
    <name evidence="3" type="primary">LOC112905647</name>
</gene>
<name>A0A7F5RE40_AGRPL</name>
<evidence type="ECO:0000313" key="3">
    <source>
        <dbReference type="RefSeq" id="XP_025834237.1"/>
    </source>
</evidence>
<organism evidence="2 3">
    <name type="scientific">Agrilus planipennis</name>
    <name type="common">Emerald ash borer</name>
    <name type="synonym">Agrilus marcopoli</name>
    <dbReference type="NCBI Taxonomy" id="224129"/>
    <lineage>
        <taxon>Eukaryota</taxon>
        <taxon>Metazoa</taxon>
        <taxon>Ecdysozoa</taxon>
        <taxon>Arthropoda</taxon>
        <taxon>Hexapoda</taxon>
        <taxon>Insecta</taxon>
        <taxon>Pterygota</taxon>
        <taxon>Neoptera</taxon>
        <taxon>Endopterygota</taxon>
        <taxon>Coleoptera</taxon>
        <taxon>Polyphaga</taxon>
        <taxon>Elateriformia</taxon>
        <taxon>Buprestoidea</taxon>
        <taxon>Buprestidae</taxon>
        <taxon>Agrilinae</taxon>
        <taxon>Agrilus</taxon>
    </lineage>
</organism>
<feature type="region of interest" description="Disordered" evidence="1">
    <location>
        <begin position="1"/>
        <end position="51"/>
    </location>
</feature>